<keyword evidence="2" id="KW-0677">Repeat</keyword>
<dbReference type="EMBL" id="BAAABU010000020">
    <property type="protein sequence ID" value="GAA0252782.1"/>
    <property type="molecule type" value="Genomic_DNA"/>
</dbReference>
<dbReference type="PANTHER" id="PTHR11878:SF65">
    <property type="entry name" value="NA_CA-EXCHANGE PROTEIN, ISOFORM G"/>
    <property type="match status" value="1"/>
</dbReference>
<accession>A0ABN0UJS2</accession>
<dbReference type="PANTHER" id="PTHR11878">
    <property type="entry name" value="SODIUM/CALCIUM EXCHANGER"/>
    <property type="match status" value="1"/>
</dbReference>
<proteinExistence type="predicted"/>
<keyword evidence="3" id="KW-0106">Calcium</keyword>
<dbReference type="InterPro" id="IPR038081">
    <property type="entry name" value="CalX-like_sf"/>
</dbReference>
<dbReference type="InterPro" id="IPR003644">
    <property type="entry name" value="Calx_beta"/>
</dbReference>
<feature type="signal peptide" evidence="5">
    <location>
        <begin position="1"/>
        <end position="27"/>
    </location>
</feature>
<dbReference type="SUPFAM" id="SSF141072">
    <property type="entry name" value="CalX-like"/>
    <property type="match status" value="2"/>
</dbReference>
<evidence type="ECO:0000256" key="5">
    <source>
        <dbReference type="SAM" id="SignalP"/>
    </source>
</evidence>
<evidence type="ECO:0000256" key="1">
    <source>
        <dbReference type="ARBA" id="ARBA00022729"/>
    </source>
</evidence>
<evidence type="ECO:0000256" key="2">
    <source>
        <dbReference type="ARBA" id="ARBA00022737"/>
    </source>
</evidence>
<evidence type="ECO:0000259" key="6">
    <source>
        <dbReference type="Pfam" id="PF03160"/>
    </source>
</evidence>
<evidence type="ECO:0000313" key="8">
    <source>
        <dbReference type="Proteomes" id="UP001500416"/>
    </source>
</evidence>
<dbReference type="Gene3D" id="2.60.40.2030">
    <property type="match status" value="2"/>
</dbReference>
<dbReference type="Proteomes" id="UP001500416">
    <property type="component" value="Unassembled WGS sequence"/>
</dbReference>
<keyword evidence="4" id="KW-0813">Transport</keyword>
<sequence length="257" mass="26048">MTFTMRRAALVLAVALGAVVPVTAAHAETCTPTKFAVAAVQAEQYEGGGTGTAAFRLTASVPEGCTTSGAVVYRTHSGTAAAGQDFGHVEGTWQPGGGVGTVVSVPVLGDGGAEDDESFSLALYTLRGAFIAAATTTLLDDDGKAAPPLVVSVVDGGKICWVPETCQVPLTLSTPARAGFAVRYRTLDLTAVAGIDYVPAKDLKLTVPKGATTATVPVQVLPDAEVEGEEAFVLEVFATTAGTIGDGVEEIAIRPAP</sequence>
<dbReference type="Pfam" id="PF03160">
    <property type="entry name" value="Calx-beta"/>
    <property type="match status" value="2"/>
</dbReference>
<feature type="domain" description="Calx-beta" evidence="6">
    <location>
        <begin position="55"/>
        <end position="128"/>
    </location>
</feature>
<evidence type="ECO:0000256" key="4">
    <source>
        <dbReference type="ARBA" id="ARBA00023065"/>
    </source>
</evidence>
<dbReference type="RefSeq" id="WP_343937513.1">
    <property type="nucleotide sequence ID" value="NZ_BAAABU010000020.1"/>
</dbReference>
<protein>
    <recommendedName>
        <fullName evidence="6">Calx-beta domain-containing protein</fullName>
    </recommendedName>
</protein>
<gene>
    <name evidence="7" type="ORF">GCM10010492_61690</name>
</gene>
<feature type="domain" description="Calx-beta" evidence="6">
    <location>
        <begin position="167"/>
        <end position="242"/>
    </location>
</feature>
<feature type="chain" id="PRO_5046612851" description="Calx-beta domain-containing protein" evidence="5">
    <location>
        <begin position="28"/>
        <end position="257"/>
    </location>
</feature>
<keyword evidence="8" id="KW-1185">Reference proteome</keyword>
<comment type="caution">
    <text evidence="7">The sequence shown here is derived from an EMBL/GenBank/DDBJ whole genome shotgun (WGS) entry which is preliminary data.</text>
</comment>
<keyword evidence="1 5" id="KW-0732">Signal</keyword>
<evidence type="ECO:0000256" key="3">
    <source>
        <dbReference type="ARBA" id="ARBA00022837"/>
    </source>
</evidence>
<name>A0ABN0UJS2_9PSEU</name>
<evidence type="ECO:0000313" key="7">
    <source>
        <dbReference type="EMBL" id="GAA0252782.1"/>
    </source>
</evidence>
<reference evidence="7 8" key="1">
    <citation type="journal article" date="2019" name="Int. J. Syst. Evol. Microbiol.">
        <title>The Global Catalogue of Microorganisms (GCM) 10K type strain sequencing project: providing services to taxonomists for standard genome sequencing and annotation.</title>
        <authorList>
            <consortium name="The Broad Institute Genomics Platform"/>
            <consortium name="The Broad Institute Genome Sequencing Center for Infectious Disease"/>
            <person name="Wu L."/>
            <person name="Ma J."/>
        </authorList>
    </citation>
    <scope>NUCLEOTIDE SEQUENCE [LARGE SCALE GENOMIC DNA]</scope>
    <source>
        <strain evidence="7 8">JCM 3380</strain>
    </source>
</reference>
<dbReference type="InterPro" id="IPR051171">
    <property type="entry name" value="CaCA"/>
</dbReference>
<organism evidence="7 8">
    <name type="scientific">Saccharothrix mutabilis subsp. mutabilis</name>
    <dbReference type="NCBI Taxonomy" id="66855"/>
    <lineage>
        <taxon>Bacteria</taxon>
        <taxon>Bacillati</taxon>
        <taxon>Actinomycetota</taxon>
        <taxon>Actinomycetes</taxon>
        <taxon>Pseudonocardiales</taxon>
        <taxon>Pseudonocardiaceae</taxon>
        <taxon>Saccharothrix</taxon>
    </lineage>
</organism>
<keyword evidence="4" id="KW-0406">Ion transport</keyword>